<evidence type="ECO:0000313" key="2">
    <source>
        <dbReference type="EMBL" id="MBP0724550.1"/>
    </source>
</evidence>
<dbReference type="EMBL" id="JAGIYQ010000003">
    <property type="protein sequence ID" value="MBP0724550.1"/>
    <property type="molecule type" value="Genomic_DNA"/>
</dbReference>
<sequence length="62" mass="7401">MKIENVYLRSFVISLIGSIMLFILSLFFGKNVNYSWEITMVYFVLMMLAIIGKHFLKRYDNK</sequence>
<evidence type="ECO:0000256" key="1">
    <source>
        <dbReference type="SAM" id="Phobius"/>
    </source>
</evidence>
<dbReference type="RefSeq" id="WP_209403213.1">
    <property type="nucleotide sequence ID" value="NZ_JAGIYQ010000003.1"/>
</dbReference>
<keyword evidence="1" id="KW-0812">Transmembrane</keyword>
<dbReference type="Proteomes" id="UP000682134">
    <property type="component" value="Unassembled WGS sequence"/>
</dbReference>
<accession>A0A940SI26</accession>
<keyword evidence="1" id="KW-1133">Transmembrane helix</keyword>
<reference evidence="2" key="1">
    <citation type="submission" date="2021-04" db="EMBL/GenBank/DDBJ databases">
        <title>Genome seq and assembly of Bacillus sp.</title>
        <authorList>
            <person name="Chhetri G."/>
        </authorList>
    </citation>
    <scope>NUCLEOTIDE SEQUENCE</scope>
    <source>
        <strain evidence="2">RG28</strain>
    </source>
</reference>
<feature type="transmembrane region" description="Helical" evidence="1">
    <location>
        <begin position="34"/>
        <end position="56"/>
    </location>
</feature>
<evidence type="ECO:0000313" key="3">
    <source>
        <dbReference type="Proteomes" id="UP000682134"/>
    </source>
</evidence>
<dbReference type="AlphaFoldDB" id="A0A940SI26"/>
<keyword evidence="1" id="KW-0472">Membrane</keyword>
<feature type="transmembrane region" description="Helical" evidence="1">
    <location>
        <begin position="7"/>
        <end position="28"/>
    </location>
</feature>
<organism evidence="2 3">
    <name type="scientific">Gottfriedia endophytica</name>
    <dbReference type="NCBI Taxonomy" id="2820819"/>
    <lineage>
        <taxon>Bacteria</taxon>
        <taxon>Bacillati</taxon>
        <taxon>Bacillota</taxon>
        <taxon>Bacilli</taxon>
        <taxon>Bacillales</taxon>
        <taxon>Bacillaceae</taxon>
        <taxon>Gottfriedia</taxon>
    </lineage>
</organism>
<keyword evidence="3" id="KW-1185">Reference proteome</keyword>
<proteinExistence type="predicted"/>
<name>A0A940SI26_9BACI</name>
<gene>
    <name evidence="2" type="ORF">J5Y03_05035</name>
</gene>
<protein>
    <submittedName>
        <fullName evidence="2">Uncharacterized protein</fullName>
    </submittedName>
</protein>
<comment type="caution">
    <text evidence="2">The sequence shown here is derived from an EMBL/GenBank/DDBJ whole genome shotgun (WGS) entry which is preliminary data.</text>
</comment>